<dbReference type="OrthoDB" id="4174719at2"/>
<feature type="active site" evidence="5">
    <location>
        <position position="56"/>
    </location>
</feature>
<dbReference type="KEGG" id="halc:EY643_04965"/>
<protein>
    <recommendedName>
        <fullName evidence="5">Peptide methionine sulfoxide reductase MsrA</fullName>
        <shortName evidence="5">Protein-methionine-S-oxide reductase</shortName>
        <ecNumber evidence="5">1.8.4.11</ecNumber>
    </recommendedName>
    <alternativeName>
        <fullName evidence="5">Peptide-methionine (S)-S-oxide reductase</fullName>
        <shortName evidence="5">Peptide Met(O) reductase</shortName>
    </alternativeName>
</protein>
<accession>A0A5P9NHN9</accession>
<feature type="domain" description="Peptide methionine sulphoxide reductase MsrA" evidence="6">
    <location>
        <begin position="50"/>
        <end position="202"/>
    </location>
</feature>
<evidence type="ECO:0000256" key="5">
    <source>
        <dbReference type="HAMAP-Rule" id="MF_01401"/>
    </source>
</evidence>
<evidence type="ECO:0000256" key="2">
    <source>
        <dbReference type="ARBA" id="ARBA00023002"/>
    </source>
</evidence>
<comment type="similarity">
    <text evidence="1 5">Belongs to the MsrA Met sulfoxide reductase family.</text>
</comment>
<dbReference type="NCBIfam" id="TIGR00401">
    <property type="entry name" value="msrA"/>
    <property type="match status" value="1"/>
</dbReference>
<dbReference type="EC" id="1.8.4.11" evidence="5"/>
<evidence type="ECO:0000256" key="3">
    <source>
        <dbReference type="ARBA" id="ARBA00047806"/>
    </source>
</evidence>
<name>A0A5P9NHN9_9GAMM</name>
<dbReference type="FunFam" id="3.30.1060.10:FF:000001">
    <property type="entry name" value="Peptide methionine sulfoxide reductase MsrA"/>
    <property type="match status" value="1"/>
</dbReference>
<proteinExistence type="inferred from homology"/>
<dbReference type="Gene3D" id="3.30.1060.10">
    <property type="entry name" value="Peptide methionine sulphoxide reductase MsrA"/>
    <property type="match status" value="1"/>
</dbReference>
<dbReference type="InterPro" id="IPR036509">
    <property type="entry name" value="Met_Sox_Rdtase_MsrA_sf"/>
</dbReference>
<dbReference type="AlphaFoldDB" id="A0A5P9NHN9"/>
<organism evidence="7 8">
    <name type="scientific">Halioglobus maricola</name>
    <dbReference type="NCBI Taxonomy" id="2601894"/>
    <lineage>
        <taxon>Bacteria</taxon>
        <taxon>Pseudomonadati</taxon>
        <taxon>Pseudomonadota</taxon>
        <taxon>Gammaproteobacteria</taxon>
        <taxon>Cellvibrionales</taxon>
        <taxon>Halieaceae</taxon>
        <taxon>Halioglobus</taxon>
    </lineage>
</organism>
<dbReference type="HAMAP" id="MF_01401">
    <property type="entry name" value="MsrA"/>
    <property type="match status" value="1"/>
</dbReference>
<dbReference type="RefSeq" id="WP_152661155.1">
    <property type="nucleotide sequence ID" value="NZ_CP036422.1"/>
</dbReference>
<dbReference type="Proteomes" id="UP000326287">
    <property type="component" value="Chromosome"/>
</dbReference>
<gene>
    <name evidence="5 7" type="primary">msrA</name>
    <name evidence="7" type="ORF">EY643_04965</name>
</gene>
<comment type="catalytic activity">
    <reaction evidence="3 5">
        <text>L-methionyl-[protein] + [thioredoxin]-disulfide + H2O = L-methionyl-(S)-S-oxide-[protein] + [thioredoxin]-dithiol</text>
        <dbReference type="Rhea" id="RHEA:14217"/>
        <dbReference type="Rhea" id="RHEA-COMP:10698"/>
        <dbReference type="Rhea" id="RHEA-COMP:10700"/>
        <dbReference type="Rhea" id="RHEA-COMP:12313"/>
        <dbReference type="Rhea" id="RHEA-COMP:12315"/>
        <dbReference type="ChEBI" id="CHEBI:15377"/>
        <dbReference type="ChEBI" id="CHEBI:16044"/>
        <dbReference type="ChEBI" id="CHEBI:29950"/>
        <dbReference type="ChEBI" id="CHEBI:44120"/>
        <dbReference type="ChEBI" id="CHEBI:50058"/>
        <dbReference type="EC" id="1.8.4.11"/>
    </reaction>
</comment>
<dbReference type="Pfam" id="PF01625">
    <property type="entry name" value="PMSR"/>
    <property type="match status" value="1"/>
</dbReference>
<dbReference type="SUPFAM" id="SSF55068">
    <property type="entry name" value="Peptide methionine sulfoxide reductase"/>
    <property type="match status" value="1"/>
</dbReference>
<evidence type="ECO:0000313" key="8">
    <source>
        <dbReference type="Proteomes" id="UP000326287"/>
    </source>
</evidence>
<dbReference type="PANTHER" id="PTHR42799">
    <property type="entry name" value="MITOCHONDRIAL PEPTIDE METHIONINE SULFOXIDE REDUCTASE"/>
    <property type="match status" value="1"/>
</dbReference>
<reference evidence="7 8" key="1">
    <citation type="submission" date="2019-02" db="EMBL/GenBank/DDBJ databases">
        <authorList>
            <person name="Li S.-H."/>
        </authorList>
    </citation>
    <scope>NUCLEOTIDE SEQUENCE [LARGE SCALE GENOMIC DNA]</scope>
    <source>
        <strain evidence="7 8">IMCC14385</strain>
    </source>
</reference>
<dbReference type="InterPro" id="IPR050162">
    <property type="entry name" value="MsrA_MetSO_reductase"/>
</dbReference>
<evidence type="ECO:0000313" key="7">
    <source>
        <dbReference type="EMBL" id="QFU75049.1"/>
    </source>
</evidence>
<dbReference type="GO" id="GO:0008113">
    <property type="term" value="F:peptide-methionine (S)-S-oxide reductase activity"/>
    <property type="evidence" value="ECO:0007669"/>
    <property type="project" value="UniProtKB-UniRule"/>
</dbReference>
<dbReference type="InterPro" id="IPR002569">
    <property type="entry name" value="Met_Sox_Rdtase_MsrA_dom"/>
</dbReference>
<keyword evidence="2 5" id="KW-0560">Oxidoreductase</keyword>
<keyword evidence="8" id="KW-1185">Reference proteome</keyword>
<dbReference type="PANTHER" id="PTHR42799:SF2">
    <property type="entry name" value="MITOCHONDRIAL PEPTIDE METHIONINE SULFOXIDE REDUCTASE"/>
    <property type="match status" value="1"/>
</dbReference>
<dbReference type="GO" id="GO:0005737">
    <property type="term" value="C:cytoplasm"/>
    <property type="evidence" value="ECO:0007669"/>
    <property type="project" value="TreeGrafter"/>
</dbReference>
<evidence type="ECO:0000256" key="4">
    <source>
        <dbReference type="ARBA" id="ARBA00048782"/>
    </source>
</evidence>
<dbReference type="GO" id="GO:0034599">
    <property type="term" value="P:cellular response to oxidative stress"/>
    <property type="evidence" value="ECO:0007669"/>
    <property type="project" value="TreeGrafter"/>
</dbReference>
<evidence type="ECO:0000256" key="1">
    <source>
        <dbReference type="ARBA" id="ARBA00005591"/>
    </source>
</evidence>
<dbReference type="GO" id="GO:0033744">
    <property type="term" value="F:L-methionine:thioredoxin-disulfide S-oxidoreductase activity"/>
    <property type="evidence" value="ECO:0007669"/>
    <property type="project" value="RHEA"/>
</dbReference>
<sequence>MSLFNIRKKHSLPTAETALPGRTEALPVAQVHFVNGNPMQGPFPNEMAVALFGMGCFWGVERMFWQLPGVFSTAVGYAAGITPNPTYDEVCSGKTGHNEVVRVIFDPAVIGYDELLKTFWEGHDPTQGMRQGNDLGTQYRSGIYASSDEQLALAMASREEFQRSLAAAGYGEITTEILPAPDFYFAEDYHQQYLAKNPAGYCGLGGTGVSCPIGLKTD</sequence>
<comment type="function">
    <text evidence="5">Has an important function as a repair enzyme for proteins that have been inactivated by oxidation. Catalyzes the reversible oxidation-reduction of methionine sulfoxide in proteins to methionine.</text>
</comment>
<dbReference type="EMBL" id="CP036422">
    <property type="protein sequence ID" value="QFU75049.1"/>
    <property type="molecule type" value="Genomic_DNA"/>
</dbReference>
<evidence type="ECO:0000259" key="6">
    <source>
        <dbReference type="Pfam" id="PF01625"/>
    </source>
</evidence>
<comment type="catalytic activity">
    <reaction evidence="4 5">
        <text>[thioredoxin]-disulfide + L-methionine + H2O = L-methionine (S)-S-oxide + [thioredoxin]-dithiol</text>
        <dbReference type="Rhea" id="RHEA:19993"/>
        <dbReference type="Rhea" id="RHEA-COMP:10698"/>
        <dbReference type="Rhea" id="RHEA-COMP:10700"/>
        <dbReference type="ChEBI" id="CHEBI:15377"/>
        <dbReference type="ChEBI" id="CHEBI:29950"/>
        <dbReference type="ChEBI" id="CHEBI:50058"/>
        <dbReference type="ChEBI" id="CHEBI:57844"/>
        <dbReference type="ChEBI" id="CHEBI:58772"/>
        <dbReference type="EC" id="1.8.4.11"/>
    </reaction>
</comment>